<name>A0A010S4P6_PSEFL</name>
<dbReference type="Proteomes" id="UP000022611">
    <property type="component" value="Unassembled WGS sequence"/>
</dbReference>
<reference evidence="11 12" key="1">
    <citation type="journal article" date="2011" name="J. Bacteriol.">
        <title>Draft genome sequence of the polycyclic aromatic hydrocarbon-degrading, genetically engineered bioluminescent bioreporter Pseudomonas fluorescens HK44.</title>
        <authorList>
            <person name="Chauhan A."/>
            <person name="Layton A.C."/>
            <person name="Williams D.E."/>
            <person name="Smartt A.E."/>
            <person name="Ripp S."/>
            <person name="Karpinets T.V."/>
            <person name="Brown S.D."/>
            <person name="Sayler G.S."/>
        </authorList>
    </citation>
    <scope>NUCLEOTIDE SEQUENCE [LARGE SCALE GENOMIC DNA]</scope>
    <source>
        <strain evidence="11 12">HK44</strain>
    </source>
</reference>
<dbReference type="InterPro" id="IPR016148">
    <property type="entry name" value="Pili_assmbl_chaperone_C"/>
</dbReference>
<dbReference type="InterPro" id="IPR050643">
    <property type="entry name" value="Periplasmic_pilus_chap"/>
</dbReference>
<dbReference type="PATRIC" id="fig|1042209.11.peg.1288"/>
<accession>A0A010S4P6</accession>
<dbReference type="SUPFAM" id="SSF49584">
    <property type="entry name" value="Periplasmic chaperone C-domain"/>
    <property type="match status" value="1"/>
</dbReference>
<evidence type="ECO:0000259" key="10">
    <source>
        <dbReference type="Pfam" id="PF02753"/>
    </source>
</evidence>
<evidence type="ECO:0000259" key="9">
    <source>
        <dbReference type="Pfam" id="PF00345"/>
    </source>
</evidence>
<evidence type="ECO:0000256" key="3">
    <source>
        <dbReference type="ARBA" id="ARBA00022558"/>
    </source>
</evidence>
<dbReference type="InterPro" id="IPR036316">
    <property type="entry name" value="Pili_assmbl_chap_C_dom_sf"/>
</dbReference>
<proteinExistence type="inferred from homology"/>
<dbReference type="RefSeq" id="WP_024264750.1">
    <property type="nucleotide sequence ID" value="NZ_AFOY02000005.1"/>
</dbReference>
<comment type="subcellular location">
    <subcellularLocation>
        <location evidence="1 7">Periplasm</location>
    </subcellularLocation>
</comment>
<dbReference type="AlphaFoldDB" id="A0A010S4P6"/>
<dbReference type="Gene3D" id="2.60.40.10">
    <property type="entry name" value="Immunoglobulins"/>
    <property type="match status" value="2"/>
</dbReference>
<protein>
    <submittedName>
        <fullName evidence="11">Fimbrial assembly chaperone</fullName>
    </submittedName>
</protein>
<evidence type="ECO:0000313" key="11">
    <source>
        <dbReference type="EMBL" id="EXF95614.1"/>
    </source>
</evidence>
<dbReference type="GO" id="GO:0071555">
    <property type="term" value="P:cell wall organization"/>
    <property type="evidence" value="ECO:0007669"/>
    <property type="project" value="InterPro"/>
</dbReference>
<dbReference type="EMBL" id="AFOY02000005">
    <property type="protein sequence ID" value="EXF95614.1"/>
    <property type="molecule type" value="Genomic_DNA"/>
</dbReference>
<evidence type="ECO:0000256" key="1">
    <source>
        <dbReference type="ARBA" id="ARBA00004418"/>
    </source>
</evidence>
<feature type="domain" description="Pili assembly chaperone C-terminal" evidence="10">
    <location>
        <begin position="166"/>
        <end position="222"/>
    </location>
</feature>
<dbReference type="HOGENOM" id="CLU_070768_2_2_6"/>
<dbReference type="InterPro" id="IPR013783">
    <property type="entry name" value="Ig-like_fold"/>
</dbReference>
<keyword evidence="5" id="KW-0574">Periplasm</keyword>
<evidence type="ECO:0000256" key="6">
    <source>
        <dbReference type="ARBA" id="ARBA00023186"/>
    </source>
</evidence>
<evidence type="ECO:0000256" key="4">
    <source>
        <dbReference type="ARBA" id="ARBA00022729"/>
    </source>
</evidence>
<dbReference type="OrthoDB" id="9131059at2"/>
<gene>
    <name evidence="11" type="ORF">HK44_023710</name>
</gene>
<dbReference type="SUPFAM" id="SSF49354">
    <property type="entry name" value="PapD-like"/>
    <property type="match status" value="1"/>
</dbReference>
<evidence type="ECO:0000256" key="8">
    <source>
        <dbReference type="SAM" id="SignalP"/>
    </source>
</evidence>
<dbReference type="InterPro" id="IPR001829">
    <property type="entry name" value="Pili_assmbl_chaperone_bac"/>
</dbReference>
<dbReference type="InterPro" id="IPR018046">
    <property type="entry name" value="Pili_assmbl_chaperone_CS"/>
</dbReference>
<dbReference type="FunFam" id="2.60.40.10:FF:000458">
    <property type="entry name" value="Molecular chaperone FimC"/>
    <property type="match status" value="1"/>
</dbReference>
<evidence type="ECO:0000256" key="5">
    <source>
        <dbReference type="ARBA" id="ARBA00022764"/>
    </source>
</evidence>
<keyword evidence="3" id="KW-1029">Fimbrium biogenesis</keyword>
<dbReference type="InterPro" id="IPR016147">
    <property type="entry name" value="Pili_assmbl_chaperone_N"/>
</dbReference>
<feature type="signal peptide" evidence="8">
    <location>
        <begin position="1"/>
        <end position="23"/>
    </location>
</feature>
<dbReference type="InterPro" id="IPR008962">
    <property type="entry name" value="PapD-like_sf"/>
</dbReference>
<comment type="similarity">
    <text evidence="2 7">Belongs to the periplasmic pilus chaperone family.</text>
</comment>
<dbReference type="Pfam" id="PF02753">
    <property type="entry name" value="PapD_C"/>
    <property type="match status" value="1"/>
</dbReference>
<feature type="domain" description="Pili assembly chaperone N-terminal" evidence="9">
    <location>
        <begin position="24"/>
        <end position="142"/>
    </location>
</feature>
<dbReference type="Pfam" id="PF00345">
    <property type="entry name" value="PapD_N"/>
    <property type="match status" value="1"/>
</dbReference>
<sequence>MKTWQALIFTASTLWMTLQTAQAGVVIGATRVVYDGAQRESSLTVNNPDKTTPYLIQSWIQNSSETDTSKAPFLITPPLFRLDASQENVLRIVRTGASLPENQESVFWLNVIAIPASEKSDKNLLQITVKTQIKLFYRPAGLSGRLATESYKALEFKRVGNQLQAHNPTPFYVSFYTLKYGEQAIDDAKMIAPNSTQRWTLPDVISAGSVSWQAITDYGGISPVARSSL</sequence>
<dbReference type="GO" id="GO:0030288">
    <property type="term" value="C:outer membrane-bounded periplasmic space"/>
    <property type="evidence" value="ECO:0007669"/>
    <property type="project" value="InterPro"/>
</dbReference>
<dbReference type="PROSITE" id="PS00635">
    <property type="entry name" value="PILI_CHAPERONE"/>
    <property type="match status" value="1"/>
</dbReference>
<organism evidence="11 12">
    <name type="scientific">Pseudomonas fluorescens HK44</name>
    <dbReference type="NCBI Taxonomy" id="1042209"/>
    <lineage>
        <taxon>Bacteria</taxon>
        <taxon>Pseudomonadati</taxon>
        <taxon>Pseudomonadota</taxon>
        <taxon>Gammaproteobacteria</taxon>
        <taxon>Pseudomonadales</taxon>
        <taxon>Pseudomonadaceae</taxon>
        <taxon>Pseudomonas</taxon>
    </lineage>
</organism>
<keyword evidence="6 7" id="KW-0143">Chaperone</keyword>
<dbReference type="PANTHER" id="PTHR30251">
    <property type="entry name" value="PILUS ASSEMBLY CHAPERONE"/>
    <property type="match status" value="1"/>
</dbReference>
<evidence type="ECO:0000256" key="2">
    <source>
        <dbReference type="ARBA" id="ARBA00007399"/>
    </source>
</evidence>
<feature type="chain" id="PRO_5001457741" evidence="8">
    <location>
        <begin position="24"/>
        <end position="229"/>
    </location>
</feature>
<comment type="caution">
    <text evidence="11">The sequence shown here is derived from an EMBL/GenBank/DDBJ whole genome shotgun (WGS) entry which is preliminary data.</text>
</comment>
<keyword evidence="4 8" id="KW-0732">Signal</keyword>
<evidence type="ECO:0000256" key="7">
    <source>
        <dbReference type="RuleBase" id="RU003918"/>
    </source>
</evidence>
<dbReference type="PANTHER" id="PTHR30251:SF11">
    <property type="entry name" value="CHAPERONE PROTEIN FIMC-RELATED"/>
    <property type="match status" value="1"/>
</dbReference>
<dbReference type="eggNOG" id="COG3121">
    <property type="taxonomic scope" value="Bacteria"/>
</dbReference>
<dbReference type="PRINTS" id="PR00969">
    <property type="entry name" value="CHAPERONPILI"/>
</dbReference>
<evidence type="ECO:0000313" key="12">
    <source>
        <dbReference type="Proteomes" id="UP000022611"/>
    </source>
</evidence>